<dbReference type="GO" id="GO:0005634">
    <property type="term" value="C:nucleus"/>
    <property type="evidence" value="ECO:0007669"/>
    <property type="project" value="UniProtKB-SubCell"/>
</dbReference>
<keyword evidence="9" id="KW-1185">Reference proteome</keyword>
<dbReference type="AlphaFoldDB" id="A0A673ZKV3"/>
<name>A0A673ZKV3_SALTR</name>
<dbReference type="Pfam" id="PF07808">
    <property type="entry name" value="RED_N"/>
    <property type="match status" value="1"/>
</dbReference>
<evidence type="ECO:0000256" key="4">
    <source>
        <dbReference type="ARBA" id="ARBA00023242"/>
    </source>
</evidence>
<gene>
    <name evidence="8" type="primary">IK</name>
    <name evidence="8" type="synonym">ik</name>
</gene>
<feature type="compositionally biased region" description="Basic and acidic residues" evidence="5">
    <location>
        <begin position="277"/>
        <end position="288"/>
    </location>
</feature>
<evidence type="ECO:0000313" key="8">
    <source>
        <dbReference type="Ensembl" id="ENSSTUP00000047340.1"/>
    </source>
</evidence>
<reference evidence="8" key="2">
    <citation type="submission" date="2025-09" db="UniProtKB">
        <authorList>
            <consortium name="Ensembl"/>
        </authorList>
    </citation>
    <scope>IDENTIFICATION</scope>
</reference>
<evidence type="ECO:0000256" key="3">
    <source>
        <dbReference type="ARBA" id="ARBA00022737"/>
    </source>
</evidence>
<organism evidence="8 9">
    <name type="scientific">Salmo trutta</name>
    <name type="common">Brown trout</name>
    <dbReference type="NCBI Taxonomy" id="8032"/>
    <lineage>
        <taxon>Eukaryota</taxon>
        <taxon>Metazoa</taxon>
        <taxon>Chordata</taxon>
        <taxon>Craniata</taxon>
        <taxon>Vertebrata</taxon>
        <taxon>Euteleostomi</taxon>
        <taxon>Actinopterygii</taxon>
        <taxon>Neopterygii</taxon>
        <taxon>Teleostei</taxon>
        <taxon>Protacanthopterygii</taxon>
        <taxon>Salmoniformes</taxon>
        <taxon>Salmonidae</taxon>
        <taxon>Salmoninae</taxon>
        <taxon>Salmo</taxon>
    </lineage>
</organism>
<evidence type="ECO:0000256" key="2">
    <source>
        <dbReference type="ARBA" id="ARBA00006660"/>
    </source>
</evidence>
<dbReference type="InterPro" id="IPR012492">
    <property type="entry name" value="RED_C"/>
</dbReference>
<proteinExistence type="inferred from homology"/>
<comment type="similarity">
    <text evidence="2">Belongs to the RED family.</text>
</comment>
<dbReference type="InterPro" id="IPR039896">
    <property type="entry name" value="Red-like"/>
</dbReference>
<accession>A0A673ZKV3</accession>
<dbReference type="Proteomes" id="UP000472277">
    <property type="component" value="Chromosome 12"/>
</dbReference>
<dbReference type="InterPro" id="IPR012916">
    <property type="entry name" value="RED_N"/>
</dbReference>
<dbReference type="PANTHER" id="PTHR12765">
    <property type="entry name" value="RED PROTEIN IK FACTOR CYTOKINE IK"/>
    <property type="match status" value="1"/>
</dbReference>
<reference evidence="8" key="1">
    <citation type="submission" date="2025-08" db="UniProtKB">
        <authorList>
            <consortium name="Ensembl"/>
        </authorList>
    </citation>
    <scope>IDENTIFICATION</scope>
</reference>
<dbReference type="Pfam" id="PF07807">
    <property type="entry name" value="RED_C"/>
    <property type="match status" value="1"/>
</dbReference>
<feature type="domain" description="Protein RED C-terminal" evidence="6">
    <location>
        <begin position="413"/>
        <end position="515"/>
    </location>
</feature>
<protein>
    <submittedName>
        <fullName evidence="8">IK cytokine</fullName>
    </submittedName>
</protein>
<keyword evidence="3" id="KW-0677">Repeat</keyword>
<dbReference type="Ensembl" id="ENSSTUT00000049374.1">
    <property type="protein sequence ID" value="ENSSTUP00000047340.1"/>
    <property type="gene ID" value="ENSSTUG00000019692.1"/>
</dbReference>
<evidence type="ECO:0000313" key="9">
    <source>
        <dbReference type="Proteomes" id="UP000472277"/>
    </source>
</evidence>
<feature type="compositionally biased region" description="Basic and acidic residues" evidence="5">
    <location>
        <begin position="310"/>
        <end position="357"/>
    </location>
</feature>
<comment type="subcellular location">
    <subcellularLocation>
        <location evidence="1">Nucleus</location>
    </subcellularLocation>
</comment>
<evidence type="ECO:0000256" key="5">
    <source>
        <dbReference type="SAM" id="MobiDB-lite"/>
    </source>
</evidence>
<dbReference type="GeneTree" id="ENSGT00940000153727"/>
<evidence type="ECO:0000259" key="7">
    <source>
        <dbReference type="Pfam" id="PF07808"/>
    </source>
</evidence>
<evidence type="ECO:0000256" key="1">
    <source>
        <dbReference type="ARBA" id="ARBA00004123"/>
    </source>
</evidence>
<feature type="domain" description="RED-like N-terminal" evidence="7">
    <location>
        <begin position="62"/>
        <end position="276"/>
    </location>
</feature>
<keyword evidence="4" id="KW-0539">Nucleus</keyword>
<sequence length="517" mass="60005">MSTNGLKVFQDYVRLHILCGLIPPLLFPPPPRSKLTNEDFRKLLMTPRATPSVVRWIMNILLKMQEVERERELAEKYRDRARERRDGVNKDYEETELISTTANYRAVGPTAEADNSAAEKRRQMIQESKFLGGDMEHTHLVKGLDFALLQKVRAEITSKEKEEEDMIEKVTKELVGGVDGLSAPPSGRNIYRIMFKGRQFERNELFLPGRMAYVVDLEDEYADTDIPTTLIRSKADCPTMEAQTTLTTNDIVISKLTQILSYLRQGTRNKKMKKKEKGGVKIDEKKVPGPEADASIFDDIGDYAPSTSKAIRDKEKERYREKERDRERDRERERERERERDKEEEKRRHSYFEKPRADDDDTMEIETGPGSVKDQIKLINEKFAATPQWPGETYPFHCLCQRLGDFFGMSNSYAECYPATMDDLAVDSDEEVDYTKMDQGNKKGPLGRWDFDTQDEYSEYMNNKEALPKAAFQYGIKMSEGRKTRRFKETNEKAELDRQWKKISAIIEKRKKAEADG</sequence>
<feature type="region of interest" description="Disordered" evidence="5">
    <location>
        <begin position="268"/>
        <end position="364"/>
    </location>
</feature>
<evidence type="ECO:0000259" key="6">
    <source>
        <dbReference type="Pfam" id="PF07807"/>
    </source>
</evidence>